<proteinExistence type="predicted"/>
<dbReference type="InParanoid" id="A0A067Q4C9"/>
<dbReference type="HOGENOM" id="CLU_062362_0_0_1"/>
<dbReference type="OrthoDB" id="5593376at2759"/>
<sequence>AKKAAEGGWIFRPFHRRLAGTPPGVAYVGLRWTWTPRIWDPQGARSNPSVRYTSPWLPMWLSWNEDSLSGTPPPDAQSCDITVEARFLQDGTEEVLSQVVHITIAPMSTVDSAYPGSRRPSLVDPTRRVASDSVLPQATTYRRSRRQSLLAQSSPSVAQDAQVVRVLTTAAQLVAQEAQSQVVAARTLHEPGPELQSLAKQQHVLTVTAQALDKDMNHLPDGSSHTSNVLAAAAHQVVFQAARQVAADKSAAAANQISAGIPPSQSTSTEVTVTDVSVVTQTAVAQAVELTGPLSSEVDVLMTANSLLQQQTRKPPPAASGPMDDGLRPHPVGALPLQPFPPAMHNPAVYPAGMQPSMGLPEYLPL</sequence>
<gene>
    <name evidence="1" type="ORF">JAAARDRAFT_124261</name>
</gene>
<dbReference type="STRING" id="933084.A0A067Q4C9"/>
<organism evidence="1 2">
    <name type="scientific">Jaapia argillacea MUCL 33604</name>
    <dbReference type="NCBI Taxonomy" id="933084"/>
    <lineage>
        <taxon>Eukaryota</taxon>
        <taxon>Fungi</taxon>
        <taxon>Dikarya</taxon>
        <taxon>Basidiomycota</taxon>
        <taxon>Agaricomycotina</taxon>
        <taxon>Agaricomycetes</taxon>
        <taxon>Agaricomycetidae</taxon>
        <taxon>Jaapiales</taxon>
        <taxon>Jaapiaceae</taxon>
        <taxon>Jaapia</taxon>
    </lineage>
</organism>
<dbReference type="GO" id="GO:0005509">
    <property type="term" value="F:calcium ion binding"/>
    <property type="evidence" value="ECO:0007669"/>
    <property type="project" value="InterPro"/>
</dbReference>
<name>A0A067Q4C9_9AGAM</name>
<protein>
    <submittedName>
        <fullName evidence="1">Uncharacterized protein</fullName>
    </submittedName>
</protein>
<dbReference type="InterPro" id="IPR015919">
    <property type="entry name" value="Cadherin-like_sf"/>
</dbReference>
<dbReference type="SUPFAM" id="SSF49313">
    <property type="entry name" value="Cadherin-like"/>
    <property type="match status" value="1"/>
</dbReference>
<dbReference type="Proteomes" id="UP000027265">
    <property type="component" value="Unassembled WGS sequence"/>
</dbReference>
<accession>A0A067Q4C9</accession>
<keyword evidence="2" id="KW-1185">Reference proteome</keyword>
<dbReference type="EMBL" id="KL197713">
    <property type="protein sequence ID" value="KDQ61000.1"/>
    <property type="molecule type" value="Genomic_DNA"/>
</dbReference>
<dbReference type="GO" id="GO:0016020">
    <property type="term" value="C:membrane"/>
    <property type="evidence" value="ECO:0007669"/>
    <property type="project" value="InterPro"/>
</dbReference>
<feature type="non-terminal residue" evidence="1">
    <location>
        <position position="1"/>
    </location>
</feature>
<evidence type="ECO:0000313" key="2">
    <source>
        <dbReference type="Proteomes" id="UP000027265"/>
    </source>
</evidence>
<dbReference type="AlphaFoldDB" id="A0A067Q4C9"/>
<evidence type="ECO:0000313" key="1">
    <source>
        <dbReference type="EMBL" id="KDQ61000.1"/>
    </source>
</evidence>
<reference evidence="2" key="1">
    <citation type="journal article" date="2014" name="Proc. Natl. Acad. Sci. U.S.A.">
        <title>Extensive sampling of basidiomycete genomes demonstrates inadequacy of the white-rot/brown-rot paradigm for wood decay fungi.</title>
        <authorList>
            <person name="Riley R."/>
            <person name="Salamov A.A."/>
            <person name="Brown D.W."/>
            <person name="Nagy L.G."/>
            <person name="Floudas D."/>
            <person name="Held B.W."/>
            <person name="Levasseur A."/>
            <person name="Lombard V."/>
            <person name="Morin E."/>
            <person name="Otillar R."/>
            <person name="Lindquist E.A."/>
            <person name="Sun H."/>
            <person name="LaButti K.M."/>
            <person name="Schmutz J."/>
            <person name="Jabbour D."/>
            <person name="Luo H."/>
            <person name="Baker S.E."/>
            <person name="Pisabarro A.G."/>
            <person name="Walton J.D."/>
            <person name="Blanchette R.A."/>
            <person name="Henrissat B."/>
            <person name="Martin F."/>
            <person name="Cullen D."/>
            <person name="Hibbett D.S."/>
            <person name="Grigoriev I.V."/>
        </authorList>
    </citation>
    <scope>NUCLEOTIDE SEQUENCE [LARGE SCALE GENOMIC DNA]</scope>
    <source>
        <strain evidence="2">MUCL 33604</strain>
    </source>
</reference>